<organism evidence="1">
    <name type="scientific">Loa loa</name>
    <name type="common">Eye worm</name>
    <name type="synonym">Filaria loa</name>
    <dbReference type="NCBI Taxonomy" id="7209"/>
    <lineage>
        <taxon>Eukaryota</taxon>
        <taxon>Metazoa</taxon>
        <taxon>Ecdysozoa</taxon>
        <taxon>Nematoda</taxon>
        <taxon>Chromadorea</taxon>
        <taxon>Rhabditida</taxon>
        <taxon>Spirurina</taxon>
        <taxon>Spiruromorpha</taxon>
        <taxon>Filarioidea</taxon>
        <taxon>Onchocercidae</taxon>
        <taxon>Loa</taxon>
    </lineage>
</organism>
<dbReference type="AlphaFoldDB" id="A0A1S0TLI3"/>
<dbReference type="CTD" id="9949742"/>
<accession>A0A1S0TLI3</accession>
<gene>
    <name evidence="1" type="ORF">LOAG_12281</name>
</gene>
<protein>
    <submittedName>
        <fullName evidence="1">Uncharacterized protein</fullName>
    </submittedName>
</protein>
<sequence>MHFDLISQNMNCSSVITARNPVWNAASMSGIPEKILSIISLFPKSCGKPDDETRYKSLGAKQNINIQTGIPIKVYEQCFTNQNSSILATMLISSGNLRIIEITEAVKPNTNLLIACTLQKREQMAGQRVKVKKVQKTDDMCLIRAIIYLVTHKYTHPIQTRTKVFISGIGYIQYGTSSFIYA</sequence>
<proteinExistence type="predicted"/>
<dbReference type="InParanoid" id="A0A1S0TLI3"/>
<dbReference type="KEGG" id="loa:LOAG_12281"/>
<dbReference type="EMBL" id="JH712175">
    <property type="protein sequence ID" value="EFO16226.1"/>
    <property type="molecule type" value="Genomic_DNA"/>
</dbReference>
<dbReference type="GeneID" id="9949742"/>
<name>A0A1S0TLI3_LOALO</name>
<evidence type="ECO:0000313" key="1">
    <source>
        <dbReference type="EMBL" id="EFO16226.1"/>
    </source>
</evidence>
<dbReference type="RefSeq" id="XP_003147843.1">
    <property type="nucleotide sequence ID" value="XM_003147795.1"/>
</dbReference>
<reference evidence="1" key="1">
    <citation type="submission" date="2012-04" db="EMBL/GenBank/DDBJ databases">
        <title>The Genome Sequence of Loa loa.</title>
        <authorList>
            <consortium name="The Broad Institute Genome Sequencing Platform"/>
            <consortium name="Broad Institute Genome Sequencing Center for Infectious Disease"/>
            <person name="Nutman T.B."/>
            <person name="Fink D.L."/>
            <person name="Russ C."/>
            <person name="Young S."/>
            <person name="Zeng Q."/>
            <person name="Gargeya S."/>
            <person name="Alvarado L."/>
            <person name="Berlin A."/>
            <person name="Chapman S.B."/>
            <person name="Chen Z."/>
            <person name="Freedman E."/>
            <person name="Gellesch M."/>
            <person name="Goldberg J."/>
            <person name="Griggs A."/>
            <person name="Gujja S."/>
            <person name="Heilman E.R."/>
            <person name="Heiman D."/>
            <person name="Howarth C."/>
            <person name="Mehta T."/>
            <person name="Neiman D."/>
            <person name="Pearson M."/>
            <person name="Roberts A."/>
            <person name="Saif S."/>
            <person name="Shea T."/>
            <person name="Shenoy N."/>
            <person name="Sisk P."/>
            <person name="Stolte C."/>
            <person name="Sykes S."/>
            <person name="White J."/>
            <person name="Yandava C."/>
            <person name="Haas B."/>
            <person name="Henn M.R."/>
            <person name="Nusbaum C."/>
            <person name="Birren B."/>
        </authorList>
    </citation>
    <scope>NUCLEOTIDE SEQUENCE [LARGE SCALE GENOMIC DNA]</scope>
</reference>